<evidence type="ECO:0000313" key="10">
    <source>
        <dbReference type="Proteomes" id="UP000609346"/>
    </source>
</evidence>
<accession>A0ABR8MZ06</accession>
<feature type="transmembrane region" description="Helical" evidence="7">
    <location>
        <begin position="190"/>
        <end position="216"/>
    </location>
</feature>
<evidence type="ECO:0000256" key="3">
    <source>
        <dbReference type="ARBA" id="ARBA00022475"/>
    </source>
</evidence>
<dbReference type="Pfam" id="PF00528">
    <property type="entry name" value="BPD_transp_1"/>
    <property type="match status" value="1"/>
</dbReference>
<dbReference type="PROSITE" id="PS50928">
    <property type="entry name" value="ABC_TM1"/>
    <property type="match status" value="1"/>
</dbReference>
<comment type="similarity">
    <text evidence="7">Belongs to the binding-protein-dependent transport system permease family.</text>
</comment>
<name>A0ABR8MZ06_9BACL</name>
<dbReference type="Gene3D" id="1.10.3720.10">
    <property type="entry name" value="MetI-like"/>
    <property type="match status" value="1"/>
</dbReference>
<feature type="transmembrane region" description="Helical" evidence="7">
    <location>
        <begin position="270"/>
        <end position="289"/>
    </location>
</feature>
<organism evidence="9 10">
    <name type="scientific">Paenibacillus terricola</name>
    <dbReference type="NCBI Taxonomy" id="2763503"/>
    <lineage>
        <taxon>Bacteria</taxon>
        <taxon>Bacillati</taxon>
        <taxon>Bacillota</taxon>
        <taxon>Bacilli</taxon>
        <taxon>Bacillales</taxon>
        <taxon>Paenibacillaceae</taxon>
        <taxon>Paenibacillus</taxon>
    </lineage>
</organism>
<feature type="transmembrane region" description="Helical" evidence="7">
    <location>
        <begin position="116"/>
        <end position="136"/>
    </location>
</feature>
<evidence type="ECO:0000256" key="2">
    <source>
        <dbReference type="ARBA" id="ARBA00022448"/>
    </source>
</evidence>
<dbReference type="PANTHER" id="PTHR43744:SF9">
    <property type="entry name" value="POLYGALACTURONAN_RHAMNOGALACTURONAN TRANSPORT SYSTEM PERMEASE PROTEIN YTCP"/>
    <property type="match status" value="1"/>
</dbReference>
<keyword evidence="10" id="KW-1185">Reference proteome</keyword>
<proteinExistence type="inferred from homology"/>
<keyword evidence="5 7" id="KW-1133">Transmembrane helix</keyword>
<dbReference type="EMBL" id="JACXZA010000002">
    <property type="protein sequence ID" value="MBD3919414.1"/>
    <property type="molecule type" value="Genomic_DNA"/>
</dbReference>
<gene>
    <name evidence="9" type="ORF">H8B09_11680</name>
</gene>
<dbReference type="PANTHER" id="PTHR43744">
    <property type="entry name" value="ABC TRANSPORTER PERMEASE PROTEIN MG189-RELATED-RELATED"/>
    <property type="match status" value="1"/>
</dbReference>
<dbReference type="CDD" id="cd06261">
    <property type="entry name" value="TM_PBP2"/>
    <property type="match status" value="1"/>
</dbReference>
<comment type="subcellular location">
    <subcellularLocation>
        <location evidence="1 7">Cell membrane</location>
        <topology evidence="1 7">Multi-pass membrane protein</topology>
    </subcellularLocation>
</comment>
<dbReference type="InterPro" id="IPR035906">
    <property type="entry name" value="MetI-like_sf"/>
</dbReference>
<feature type="domain" description="ABC transmembrane type-1" evidence="8">
    <location>
        <begin position="81"/>
        <end position="278"/>
    </location>
</feature>
<dbReference type="RefSeq" id="WP_191203660.1">
    <property type="nucleotide sequence ID" value="NZ_JACXZA010000002.1"/>
</dbReference>
<reference evidence="9 10" key="1">
    <citation type="submission" date="2020-09" db="EMBL/GenBank/DDBJ databases">
        <title>Paenibacillus sp. strain PR3 16S rRNA gene Genome sequencing and assembly.</title>
        <authorList>
            <person name="Kim J."/>
        </authorList>
    </citation>
    <scope>NUCLEOTIDE SEQUENCE [LARGE SCALE GENOMIC DNA]</scope>
    <source>
        <strain evidence="9 10">PR3</strain>
    </source>
</reference>
<keyword evidence="2 7" id="KW-0813">Transport</keyword>
<evidence type="ECO:0000256" key="6">
    <source>
        <dbReference type="ARBA" id="ARBA00023136"/>
    </source>
</evidence>
<dbReference type="InterPro" id="IPR000515">
    <property type="entry name" value="MetI-like"/>
</dbReference>
<evidence type="ECO:0000256" key="5">
    <source>
        <dbReference type="ARBA" id="ARBA00022989"/>
    </source>
</evidence>
<comment type="caution">
    <text evidence="9">The sequence shown here is derived from an EMBL/GenBank/DDBJ whole genome shotgun (WGS) entry which is preliminary data.</text>
</comment>
<keyword evidence="4 7" id="KW-0812">Transmembrane</keyword>
<dbReference type="Proteomes" id="UP000609346">
    <property type="component" value="Unassembled WGS sequence"/>
</dbReference>
<evidence type="ECO:0000256" key="4">
    <source>
        <dbReference type="ARBA" id="ARBA00022692"/>
    </source>
</evidence>
<evidence type="ECO:0000259" key="8">
    <source>
        <dbReference type="PROSITE" id="PS50928"/>
    </source>
</evidence>
<keyword evidence="3" id="KW-1003">Cell membrane</keyword>
<feature type="transmembrane region" description="Helical" evidence="7">
    <location>
        <begin position="20"/>
        <end position="44"/>
    </location>
</feature>
<evidence type="ECO:0000256" key="7">
    <source>
        <dbReference type="RuleBase" id="RU363032"/>
    </source>
</evidence>
<feature type="transmembrane region" description="Helical" evidence="7">
    <location>
        <begin position="148"/>
        <end position="169"/>
    </location>
</feature>
<sequence>MKSLENVKPYQQVSRVARALLHLFFISFSFVCIMPIVLIIAISVSNEKMLTLKGYKFWPEVIDLSAYRYLFTQSTTVFKAYGVTLMVTTVGTVLAILLIALYAYPLFRKDFPFKRAFNLYILVTMLFSGGLVPFYLLYINYLHLRDSLIALILPGLSNAFYIFITRTFFQQTIPEEMIESGKLDGASEWRIFFQLVIPVSLPVLATIGLFTTLMYWNDWFNSLLFINDTDKYSLQYVLIQMIRQAEFFKNQLAGTGVGLLIQQAVPTESLRMAMVIVSIGPILFIYPFFQKYFTKGLTIGAVKG</sequence>
<feature type="transmembrane region" description="Helical" evidence="7">
    <location>
        <begin position="80"/>
        <end position="104"/>
    </location>
</feature>
<keyword evidence="6 7" id="KW-0472">Membrane</keyword>
<protein>
    <submittedName>
        <fullName evidence="9">Carbohydrate ABC transporter permease</fullName>
    </submittedName>
</protein>
<dbReference type="SUPFAM" id="SSF161098">
    <property type="entry name" value="MetI-like"/>
    <property type="match status" value="1"/>
</dbReference>
<evidence type="ECO:0000256" key="1">
    <source>
        <dbReference type="ARBA" id="ARBA00004651"/>
    </source>
</evidence>
<evidence type="ECO:0000313" key="9">
    <source>
        <dbReference type="EMBL" id="MBD3919414.1"/>
    </source>
</evidence>